<organism evidence="4 5">
    <name type="scientific">Prorocentrum cordatum</name>
    <dbReference type="NCBI Taxonomy" id="2364126"/>
    <lineage>
        <taxon>Eukaryota</taxon>
        <taxon>Sar</taxon>
        <taxon>Alveolata</taxon>
        <taxon>Dinophyceae</taxon>
        <taxon>Prorocentrales</taxon>
        <taxon>Prorocentraceae</taxon>
        <taxon>Prorocentrum</taxon>
    </lineage>
</organism>
<dbReference type="InterPro" id="IPR025475">
    <property type="entry name" value="DUF4326"/>
</dbReference>
<evidence type="ECO:0000313" key="4">
    <source>
        <dbReference type="EMBL" id="CAK0884162.1"/>
    </source>
</evidence>
<evidence type="ECO:0000256" key="1">
    <source>
        <dbReference type="ARBA" id="ARBA00022603"/>
    </source>
</evidence>
<comment type="caution">
    <text evidence="4">The sequence shown here is derived from an EMBL/GenBank/DDBJ whole genome shotgun (WGS) entry which is preliminary data.</text>
</comment>
<keyword evidence="1" id="KW-0489">Methyltransferase</keyword>
<dbReference type="Gene3D" id="3.40.50.150">
    <property type="entry name" value="Vaccinia Virus protein VP39"/>
    <property type="match status" value="1"/>
</dbReference>
<dbReference type="EMBL" id="CAUYUJ010018509">
    <property type="protein sequence ID" value="CAK0884162.1"/>
    <property type="molecule type" value="Genomic_DNA"/>
</dbReference>
<keyword evidence="5" id="KW-1185">Reference proteome</keyword>
<protein>
    <recommendedName>
        <fullName evidence="3">DUF4326 domain-containing protein</fullName>
    </recommendedName>
</protein>
<accession>A0ABN9WH29</accession>
<dbReference type="SUPFAM" id="SSF53335">
    <property type="entry name" value="S-adenosyl-L-methionine-dependent methyltransferases"/>
    <property type="match status" value="1"/>
</dbReference>
<feature type="non-terminal residue" evidence="4">
    <location>
        <position position="1"/>
    </location>
</feature>
<evidence type="ECO:0000259" key="3">
    <source>
        <dbReference type="Pfam" id="PF14216"/>
    </source>
</evidence>
<sequence length="1247" mass="134656">DWRELTGAAGDLLREPYDVGPILLNLVKDFPGSFGRYFRDSLKPRLREHMATMGGRLQRDLLSLPYPAIVKTDVVCDGDDLSDLNWEGPDCRLVVTVLALNGEAGFRSPKFARLCRRRPSAAQRAALAALCRPLYLATRIETSLPAELNWGDRLKDCKIGYGGAEITAPHELTLEQVLDGLPPPGVAASIEAAKVATGFVRDSLLDSGLVLLPPALSRAAPTSVRAHDAPVKCQDGVLRSVLRLISNLIPSNACQECIIGDAPEMPTMSQLNGLVLTESGDLVWSGADMKAFFYAFRAPPPWWPCMGVGPPAPSRRLGLKDGGAAHICLRVIGMGWFIAVGVTTHLHRNTLRRSSAVPRGLCPGWEITRRRRLPLGAEKPCPPAWVMIGHLEIAEAVDKSEADKLRGAVPELLSDPRACYEATRSPGSPGKDLHRVVRATSPGRRFSVSVIEDLLMGLALSGLCVIGMRLEVDHLVTASDASEAAGAVVYSTALTERGRVVAGRRQRPANAAREEETALITVFDGIGGGRGAFEILGLVPAVHLSFEIDPQAVRVARRAYPDAQHLGDVTSADPAALASLLRARGRIARAVVIGGFPCQIYASLNVDRKGSSDSRASLVDHMVRVIRGLRAAMPEVSVNFLGKNVASMVESDVLHLSGLFERTPLEIDAGDVGWVRRPRLSCLSWDLLPSCEAKTVMVLTKDVASRRLCRVSLEVERPPLEEWLPAGARCPGAEGGAPLPALARWTPRSQPRPRPAGIGGCTAAEIMRWEEAAFAAPPRQFHDKWCIHWPDGRFAPSGAVMREKLMGVAEGRTVPRRTSSEAEAEPVKYEGLRRSLVGNSFQCVVVAWLLAHWAVAAGLLVVVPPFSELRESARAWVGGRKPWAGDVTSLRCSRVKVGSEVCGELVARSAAASSERQRAGERPAAAAPATGGSLVYVVRGSRRWSLAPSCFGNPFAVSPSYSREDTALFAGWPRGQPELLRHLRDLRGAKLVGHCSQSETCHADVLLAELARRDAAFWRDSDVSRSSQLSKVMRSFLAWELAMGARAVFSFTSSARNPADAPAGLGKLRDARIGAATLARYRRAAQQFVDYLNAMNLPLPFSWEDMDVTLQDYLEYSWAEGATKGQANDALSGVQRLLRTRRQCPGAWRLLSVLGRLEVPQRAPPMPPLVCRALAGWALGRGEIAFAATILAGFHLCLRTGEALGLSSGVIQLKPCGRGVVSLPWATTACQKGAREKVTLDDSLVGA</sequence>
<dbReference type="Pfam" id="PF14216">
    <property type="entry name" value="DUF4326"/>
    <property type="match status" value="1"/>
</dbReference>
<reference evidence="4" key="1">
    <citation type="submission" date="2023-10" db="EMBL/GenBank/DDBJ databases">
        <authorList>
            <person name="Chen Y."/>
            <person name="Shah S."/>
            <person name="Dougan E. K."/>
            <person name="Thang M."/>
            <person name="Chan C."/>
        </authorList>
    </citation>
    <scope>NUCLEOTIDE SEQUENCE [LARGE SCALE GENOMIC DNA]</scope>
</reference>
<dbReference type="InterPro" id="IPR029063">
    <property type="entry name" value="SAM-dependent_MTases_sf"/>
</dbReference>
<dbReference type="Proteomes" id="UP001189429">
    <property type="component" value="Unassembled WGS sequence"/>
</dbReference>
<feature type="non-terminal residue" evidence="4">
    <location>
        <position position="1247"/>
    </location>
</feature>
<gene>
    <name evidence="4" type="ORF">PCOR1329_LOCUS66179</name>
</gene>
<name>A0ABN9WH29_9DINO</name>
<feature type="domain" description="DUF4326" evidence="3">
    <location>
        <begin position="935"/>
        <end position="1007"/>
    </location>
</feature>
<evidence type="ECO:0000313" key="5">
    <source>
        <dbReference type="Proteomes" id="UP001189429"/>
    </source>
</evidence>
<evidence type="ECO:0000256" key="2">
    <source>
        <dbReference type="ARBA" id="ARBA00022679"/>
    </source>
</evidence>
<keyword evidence="2" id="KW-0808">Transferase</keyword>
<dbReference type="InterPro" id="IPR001525">
    <property type="entry name" value="C5_MeTfrase"/>
</dbReference>
<proteinExistence type="predicted"/>
<dbReference type="Pfam" id="PF00145">
    <property type="entry name" value="DNA_methylase"/>
    <property type="match status" value="1"/>
</dbReference>